<evidence type="ECO:0000256" key="4">
    <source>
        <dbReference type="PROSITE-ProRule" id="PRU00335"/>
    </source>
</evidence>
<evidence type="ECO:0000259" key="5">
    <source>
        <dbReference type="PROSITE" id="PS50977"/>
    </source>
</evidence>
<dbReference type="PRINTS" id="PR00455">
    <property type="entry name" value="HTHTETR"/>
</dbReference>
<feature type="domain" description="HTH tetR-type" evidence="5">
    <location>
        <begin position="7"/>
        <end position="67"/>
    </location>
</feature>
<dbReference type="InterPro" id="IPR041583">
    <property type="entry name" value="TetR_C_31"/>
</dbReference>
<evidence type="ECO:0000256" key="3">
    <source>
        <dbReference type="ARBA" id="ARBA00023163"/>
    </source>
</evidence>
<keyword evidence="2 4" id="KW-0238">DNA-binding</keyword>
<dbReference type="Gene3D" id="1.10.357.10">
    <property type="entry name" value="Tetracycline Repressor, domain 2"/>
    <property type="match status" value="1"/>
</dbReference>
<dbReference type="Proteomes" id="UP001183246">
    <property type="component" value="Unassembled WGS sequence"/>
</dbReference>
<proteinExistence type="predicted"/>
<evidence type="ECO:0000256" key="2">
    <source>
        <dbReference type="ARBA" id="ARBA00023125"/>
    </source>
</evidence>
<feature type="DNA-binding region" description="H-T-H motif" evidence="4">
    <location>
        <begin position="30"/>
        <end position="49"/>
    </location>
</feature>
<dbReference type="PANTHER" id="PTHR47506:SF6">
    <property type="entry name" value="HTH-TYPE TRANSCRIPTIONAL REPRESSOR NEMR"/>
    <property type="match status" value="1"/>
</dbReference>
<dbReference type="InterPro" id="IPR009057">
    <property type="entry name" value="Homeodomain-like_sf"/>
</dbReference>
<dbReference type="Pfam" id="PF00440">
    <property type="entry name" value="TetR_N"/>
    <property type="match status" value="1"/>
</dbReference>
<keyword evidence="7" id="KW-1185">Reference proteome</keyword>
<evidence type="ECO:0000313" key="7">
    <source>
        <dbReference type="Proteomes" id="UP001183246"/>
    </source>
</evidence>
<organism evidence="6 7">
    <name type="scientific">Streptomyces litchfieldiae</name>
    <dbReference type="NCBI Taxonomy" id="3075543"/>
    <lineage>
        <taxon>Bacteria</taxon>
        <taxon>Bacillati</taxon>
        <taxon>Actinomycetota</taxon>
        <taxon>Actinomycetes</taxon>
        <taxon>Kitasatosporales</taxon>
        <taxon>Streptomycetaceae</taxon>
        <taxon>Streptomyces</taxon>
    </lineage>
</organism>
<gene>
    <name evidence="6" type="ORF">RM590_19425</name>
</gene>
<comment type="caution">
    <text evidence="6">The sequence shown here is derived from an EMBL/GenBank/DDBJ whole genome shotgun (WGS) entry which is preliminary data.</text>
</comment>
<protein>
    <submittedName>
        <fullName evidence="6">TetR family transcriptional regulator</fullName>
    </submittedName>
</protein>
<reference evidence="7" key="1">
    <citation type="submission" date="2023-07" db="EMBL/GenBank/DDBJ databases">
        <title>30 novel species of actinomycetes from the DSMZ collection.</title>
        <authorList>
            <person name="Nouioui I."/>
        </authorList>
    </citation>
    <scope>NUCLEOTIDE SEQUENCE [LARGE SCALE GENOMIC DNA]</scope>
    <source>
        <strain evidence="7">DSM 44938</strain>
    </source>
</reference>
<dbReference type="PROSITE" id="PS50977">
    <property type="entry name" value="HTH_TETR_2"/>
    <property type="match status" value="1"/>
</dbReference>
<dbReference type="EMBL" id="JAVREL010000011">
    <property type="protein sequence ID" value="MDT0344766.1"/>
    <property type="molecule type" value="Genomic_DNA"/>
</dbReference>
<keyword evidence="3" id="KW-0804">Transcription</keyword>
<keyword evidence="1" id="KW-0805">Transcription regulation</keyword>
<sequence length="190" mass="20660">MARRYDPDRRARIVDAAVTVIGERGIAGLSHRAVAAAADVPLGSTTYHFADRDELLLAAVERINDAWLTRFAEWLRSVDTGRPLARELGRYVTECLGPERAATELAYELYFAGLRQPLVRPVAADCLDRMTALLRPFVPDEHTARALVAAADGLLIQLLLTGRPCAAEEAEALFARLLPGTGSPPDAATR</sequence>
<accession>A0ABU2MT08</accession>
<evidence type="ECO:0000256" key="1">
    <source>
        <dbReference type="ARBA" id="ARBA00023015"/>
    </source>
</evidence>
<dbReference type="SUPFAM" id="SSF48498">
    <property type="entry name" value="Tetracyclin repressor-like, C-terminal domain"/>
    <property type="match status" value="1"/>
</dbReference>
<dbReference type="SUPFAM" id="SSF46689">
    <property type="entry name" value="Homeodomain-like"/>
    <property type="match status" value="1"/>
</dbReference>
<evidence type="ECO:0000313" key="6">
    <source>
        <dbReference type="EMBL" id="MDT0344766.1"/>
    </source>
</evidence>
<dbReference type="RefSeq" id="WP_311705893.1">
    <property type="nucleotide sequence ID" value="NZ_JAVREL010000011.1"/>
</dbReference>
<dbReference type="PANTHER" id="PTHR47506">
    <property type="entry name" value="TRANSCRIPTIONAL REGULATORY PROTEIN"/>
    <property type="match status" value="1"/>
</dbReference>
<name>A0ABU2MT08_9ACTN</name>
<dbReference type="InterPro" id="IPR001647">
    <property type="entry name" value="HTH_TetR"/>
</dbReference>
<dbReference type="InterPro" id="IPR036271">
    <property type="entry name" value="Tet_transcr_reg_TetR-rel_C_sf"/>
</dbReference>
<dbReference type="Pfam" id="PF17940">
    <property type="entry name" value="TetR_C_31"/>
    <property type="match status" value="1"/>
</dbReference>